<proteinExistence type="predicted"/>
<dbReference type="EMBL" id="JADOGI010000432">
    <property type="protein sequence ID" value="MBF8194495.1"/>
    <property type="molecule type" value="Genomic_DNA"/>
</dbReference>
<gene>
    <name evidence="3" type="ORF">ITP53_54350</name>
</gene>
<keyword evidence="4" id="KW-1185">Reference proteome</keyword>
<evidence type="ECO:0000313" key="3">
    <source>
        <dbReference type="EMBL" id="MBF8194495.1"/>
    </source>
</evidence>
<feature type="region of interest" description="Disordered" evidence="1">
    <location>
        <begin position="218"/>
        <end position="268"/>
    </location>
</feature>
<reference evidence="3" key="1">
    <citation type="submission" date="2020-11" db="EMBL/GenBank/DDBJ databases">
        <title>Whole-genome analyses of Nonomuraea sp. K274.</title>
        <authorList>
            <person name="Veyisoglu A."/>
        </authorList>
    </citation>
    <scope>NUCLEOTIDE SEQUENCE</scope>
    <source>
        <strain evidence="3">K274</strain>
    </source>
</reference>
<dbReference type="AlphaFoldDB" id="A0A931F595"/>
<accession>A0A931F595</accession>
<feature type="region of interest" description="Disordered" evidence="1">
    <location>
        <begin position="291"/>
        <end position="318"/>
    </location>
</feature>
<protein>
    <recommendedName>
        <fullName evidence="2">Thiopeptide-type bacteriocin biosynthesis domain-containing protein</fullName>
    </recommendedName>
</protein>
<evidence type="ECO:0000313" key="4">
    <source>
        <dbReference type="Proteomes" id="UP000605361"/>
    </source>
</evidence>
<name>A0A931F595_9ACTN</name>
<dbReference type="RefSeq" id="WP_195903310.1">
    <property type="nucleotide sequence ID" value="NZ_JADOGI010000432.1"/>
</dbReference>
<comment type="caution">
    <text evidence="3">The sequence shown here is derived from an EMBL/GenBank/DDBJ whole genome shotgun (WGS) entry which is preliminary data.</text>
</comment>
<dbReference type="Pfam" id="PF14028">
    <property type="entry name" value="Lant_dehydr_C"/>
    <property type="match status" value="1"/>
</dbReference>
<sequence>MSDQRWLSAHLHYRGDLDTLLRDAVAPLVRALGADFFFLRYWDGGSHVRLRLRGADEAVVVGHMNAYFAAHPAPESMTAREYAEVAAVLAAREGMTDHLTSLRPNNSVEFAPYRPETAKYGTGDTLRAVERHFTESSRLALDVLDRRPTANQRELAVLGILLLSWYAAGVPGVRPADDVEALCRGWRGGQDLPEDRVEAEFAPVRERVLRLANALRPLASTSPDSGPSHPGPSHPGLGSSHPGPGPSRPGPSSGPALGTGFASGAGPASGTSLHAWAGTFARLSAALAAVDRPGDGPVDQQADPPVGRPADGPVGRPADGAVDRLVVVDNCAHLAANRLGVSMAAEVRLRLLAVRGLRESVVAGRR</sequence>
<dbReference type="Proteomes" id="UP000605361">
    <property type="component" value="Unassembled WGS sequence"/>
</dbReference>
<organism evidence="3 4">
    <name type="scientific">Nonomuraea cypriaca</name>
    <dbReference type="NCBI Taxonomy" id="1187855"/>
    <lineage>
        <taxon>Bacteria</taxon>
        <taxon>Bacillati</taxon>
        <taxon>Actinomycetota</taxon>
        <taxon>Actinomycetes</taxon>
        <taxon>Streptosporangiales</taxon>
        <taxon>Streptosporangiaceae</taxon>
        <taxon>Nonomuraea</taxon>
    </lineage>
</organism>
<dbReference type="InterPro" id="IPR023809">
    <property type="entry name" value="Thiopep_bacteriocin_synth_dom"/>
</dbReference>
<evidence type="ECO:0000259" key="2">
    <source>
        <dbReference type="Pfam" id="PF14028"/>
    </source>
</evidence>
<feature type="domain" description="Thiopeptide-type bacteriocin biosynthesis" evidence="2">
    <location>
        <begin position="6"/>
        <end position="351"/>
    </location>
</feature>
<evidence type="ECO:0000256" key="1">
    <source>
        <dbReference type="SAM" id="MobiDB-lite"/>
    </source>
</evidence>